<dbReference type="InterPro" id="IPR012677">
    <property type="entry name" value="Nucleotide-bd_a/b_plait_sf"/>
</dbReference>
<dbReference type="InterPro" id="IPR007855">
    <property type="entry name" value="RDRP"/>
</dbReference>
<feature type="compositionally biased region" description="Low complexity" evidence="2">
    <location>
        <begin position="399"/>
        <end position="420"/>
    </location>
</feature>
<dbReference type="CDD" id="cd00590">
    <property type="entry name" value="RRM_SF"/>
    <property type="match status" value="1"/>
</dbReference>
<protein>
    <recommendedName>
        <fullName evidence="1">RNA-dependent RNA polymerase</fullName>
        <ecNumber evidence="1">2.7.7.48</ecNumber>
    </recommendedName>
</protein>
<keyword evidence="5" id="KW-1185">Reference proteome</keyword>
<dbReference type="STRING" id="1076256.A0A2H3B0D2"/>
<evidence type="ECO:0000256" key="1">
    <source>
        <dbReference type="RuleBase" id="RU363098"/>
    </source>
</evidence>
<reference evidence="5" key="1">
    <citation type="journal article" date="2017" name="Nat. Ecol. Evol.">
        <title>Genome expansion and lineage-specific genetic innovations in the forest pathogenic fungi Armillaria.</title>
        <authorList>
            <person name="Sipos G."/>
            <person name="Prasanna A.N."/>
            <person name="Walter M.C."/>
            <person name="O'Connor E."/>
            <person name="Balint B."/>
            <person name="Krizsan K."/>
            <person name="Kiss B."/>
            <person name="Hess J."/>
            <person name="Varga T."/>
            <person name="Slot J."/>
            <person name="Riley R."/>
            <person name="Boka B."/>
            <person name="Rigling D."/>
            <person name="Barry K."/>
            <person name="Lee J."/>
            <person name="Mihaltcheva S."/>
            <person name="LaButti K."/>
            <person name="Lipzen A."/>
            <person name="Waldron R."/>
            <person name="Moloney N.M."/>
            <person name="Sperisen C."/>
            <person name="Kredics L."/>
            <person name="Vagvoelgyi C."/>
            <person name="Patrignani A."/>
            <person name="Fitzpatrick D."/>
            <person name="Nagy I."/>
            <person name="Doyle S."/>
            <person name="Anderson J.B."/>
            <person name="Grigoriev I.V."/>
            <person name="Gueldener U."/>
            <person name="Muensterkoetter M."/>
            <person name="Nagy L.G."/>
        </authorList>
    </citation>
    <scope>NUCLEOTIDE SEQUENCE [LARGE SCALE GENOMIC DNA]</scope>
    <source>
        <strain evidence="5">28-4</strain>
    </source>
</reference>
<evidence type="ECO:0000313" key="4">
    <source>
        <dbReference type="EMBL" id="PBK60522.1"/>
    </source>
</evidence>
<dbReference type="InterPro" id="IPR057596">
    <property type="entry name" value="RDRP_core"/>
</dbReference>
<feature type="compositionally biased region" description="Basic residues" evidence="2">
    <location>
        <begin position="421"/>
        <end position="435"/>
    </location>
</feature>
<accession>A0A2H3B0D2</accession>
<dbReference type="GO" id="GO:0003723">
    <property type="term" value="F:RNA binding"/>
    <property type="evidence" value="ECO:0007669"/>
    <property type="project" value="UniProtKB-KW"/>
</dbReference>
<dbReference type="GO" id="GO:0030422">
    <property type="term" value="P:siRNA processing"/>
    <property type="evidence" value="ECO:0007669"/>
    <property type="project" value="TreeGrafter"/>
</dbReference>
<keyword evidence="1" id="KW-0548">Nucleotidyltransferase</keyword>
<dbReference type="GO" id="GO:0003968">
    <property type="term" value="F:RNA-directed RNA polymerase activity"/>
    <property type="evidence" value="ECO:0007669"/>
    <property type="project" value="UniProtKB-KW"/>
</dbReference>
<comment type="similarity">
    <text evidence="1">Belongs to the RdRP family.</text>
</comment>
<sequence>MEVFVRNVPFTESEESLRIHLAGKIHIPPIQNPDSLPLNFGVELFRKRGSKAHRGMGLVTFPDANSARIFLQLYGVISIAGRPVYFSPSDKPANEARVTAVASRPYEDPESVRLERERRADIARASGSITIELGCICRGGIFATELTVRGRVVCDPDLHRLRFNIDAASNGQDSSPRASTQVPSGNSMFHLNFDVDPEAVISFMSLFNRPHTSFWYRASNIKTLVSSGDGRDVYIQSSLPATIIQESSSIFDTPSTERRSTLCSDGRLMPFISQGLCLRFDTQAHVSDFLYRCEEIHLPPSVHRPVIRIERGEEYSRGKLQDLQVELRSLTFPLAFEVEKAYWAGLLEVSELLSLRGALHELETRHDSLTAASAFRQFTSVLNVPSLRDAVRTPPAENTAPHASTSSSQASNPTSSQAKSKSSRKRRNRRTRKRQLAVTALDSAERDLPGLLREAVEIYIAEARTQKRRFAPSPAVYQSYHLIVTPTTQILEGPLPDQSNSVLRRYKKNDAFLRVSFQDEDKGKPRRELSVSIDELLVKRYSPVLTGGVTVAGRKFDFLGYSMSGLREYSFTFVRPFKFRSRRIDADVIRGELGDFTRAAYRPALLGARWGQMFSNSMPSVEISPDMITRVPDRTAGSGTNALFTDGCSTISRELITIVKEKVLRRARLPPSAIQFRLGGAKGVLFVDPTLTGKRLTIRPSQSKFDSENIRSLDITTTSAKPIYCYLNRPMIALLEHHKVPHKGFKDLQDRAIDEVRQIKKSLDAAATTFTHHGLGASFRLESLFRNIARTLQVEQSEDRDSPSGIHYGLLKIVIAYGVTHILREIKHRARIRVPGSYTLIGVSDEWDCLEEGEVYITIVDPRTNERIAVKGRVLLTRSPQIHPGDVQFAKAVRRSKLKHLANVVVFSCKGSRSLPSCLGGGDLDGDIYNVILDETLHPPKLYTAEPGAYKPLPPDIREYICGKAEVTEFVINYIKSDLLGYISTLHLRISDLKGVDCDQCLLLAEKASHAVDFPKVGTPVKFSDLPPPPDAQRRPDYLSGEGVNPGEGPGYYPSKKILGILYRSVSVDEYHPRKDEAEFVDHELLDDLLESHLHLANDLSMDPDENDLEEMRHILDEYCQQLLAIAKAHTVHKVSTAHLSEAELVCGCIMERYTDHKKRRETTASMNLQTQELTRAIRQEFLPPPEDDDEEEFDDDDYYDDEIWDLISNDELERDIQRLCIKFNRARAGWVAAQEALDDAREGGMSSFGHQSFGVIALGVMLDVLKELKKPRTRY</sequence>
<dbReference type="SUPFAM" id="SSF54928">
    <property type="entry name" value="RNA-binding domain, RBD"/>
    <property type="match status" value="1"/>
</dbReference>
<evidence type="ECO:0000256" key="2">
    <source>
        <dbReference type="SAM" id="MobiDB-lite"/>
    </source>
</evidence>
<dbReference type="AlphaFoldDB" id="A0A2H3B0D2"/>
<keyword evidence="1" id="KW-0696">RNA-directed RNA polymerase</keyword>
<feature type="region of interest" description="Disordered" evidence="2">
    <location>
        <begin position="391"/>
        <end position="438"/>
    </location>
</feature>
<organism evidence="4 5">
    <name type="scientific">Armillaria solidipes</name>
    <dbReference type="NCBI Taxonomy" id="1076256"/>
    <lineage>
        <taxon>Eukaryota</taxon>
        <taxon>Fungi</taxon>
        <taxon>Dikarya</taxon>
        <taxon>Basidiomycota</taxon>
        <taxon>Agaricomycotina</taxon>
        <taxon>Agaricomycetes</taxon>
        <taxon>Agaricomycetidae</taxon>
        <taxon>Agaricales</taxon>
        <taxon>Marasmiineae</taxon>
        <taxon>Physalacriaceae</taxon>
        <taxon>Armillaria</taxon>
    </lineage>
</organism>
<dbReference type="Gene3D" id="3.30.70.330">
    <property type="match status" value="1"/>
</dbReference>
<dbReference type="PANTHER" id="PTHR23079">
    <property type="entry name" value="RNA-DEPENDENT RNA POLYMERASE"/>
    <property type="match status" value="1"/>
</dbReference>
<comment type="catalytic activity">
    <reaction evidence="1">
        <text>RNA(n) + a ribonucleoside 5'-triphosphate = RNA(n+1) + diphosphate</text>
        <dbReference type="Rhea" id="RHEA:21248"/>
        <dbReference type="Rhea" id="RHEA-COMP:14527"/>
        <dbReference type="Rhea" id="RHEA-COMP:17342"/>
        <dbReference type="ChEBI" id="CHEBI:33019"/>
        <dbReference type="ChEBI" id="CHEBI:61557"/>
        <dbReference type="ChEBI" id="CHEBI:140395"/>
        <dbReference type="EC" id="2.7.7.48"/>
    </reaction>
</comment>
<dbReference type="InterPro" id="IPR035979">
    <property type="entry name" value="RBD_domain_sf"/>
</dbReference>
<proteinExistence type="inferred from homology"/>
<evidence type="ECO:0000259" key="3">
    <source>
        <dbReference type="Pfam" id="PF05183"/>
    </source>
</evidence>
<dbReference type="EC" id="2.7.7.48" evidence="1"/>
<keyword evidence="1" id="KW-0694">RNA-binding</keyword>
<name>A0A2H3B0D2_9AGAR</name>
<dbReference type="Proteomes" id="UP000218334">
    <property type="component" value="Unassembled WGS sequence"/>
</dbReference>
<dbReference type="PANTHER" id="PTHR23079:SF55">
    <property type="entry name" value="RNA-DIRECTED RNA POLYMERASE"/>
    <property type="match status" value="1"/>
</dbReference>
<evidence type="ECO:0000313" key="5">
    <source>
        <dbReference type="Proteomes" id="UP000218334"/>
    </source>
</evidence>
<dbReference type="EMBL" id="KZ293486">
    <property type="protein sequence ID" value="PBK60522.1"/>
    <property type="molecule type" value="Genomic_DNA"/>
</dbReference>
<feature type="region of interest" description="Disordered" evidence="2">
    <location>
        <begin position="1022"/>
        <end position="1051"/>
    </location>
</feature>
<gene>
    <name evidence="4" type="ORF">ARMSODRAFT_966107</name>
</gene>
<dbReference type="GO" id="GO:0031380">
    <property type="term" value="C:nuclear RNA-directed RNA polymerase complex"/>
    <property type="evidence" value="ECO:0007669"/>
    <property type="project" value="TreeGrafter"/>
</dbReference>
<dbReference type="Pfam" id="PF05183">
    <property type="entry name" value="RdRP"/>
    <property type="match status" value="1"/>
</dbReference>
<feature type="domain" description="RDRP core" evidence="3">
    <location>
        <begin position="484"/>
        <end position="1066"/>
    </location>
</feature>
<keyword evidence="1" id="KW-0808">Transferase</keyword>